<dbReference type="GeneID" id="85434935"/>
<dbReference type="Proteomes" id="UP001230504">
    <property type="component" value="Unassembled WGS sequence"/>
</dbReference>
<protein>
    <submittedName>
        <fullName evidence="1">Uncharacterized protein</fullName>
    </submittedName>
</protein>
<evidence type="ECO:0000313" key="1">
    <source>
        <dbReference type="EMBL" id="KAK1600212.1"/>
    </source>
</evidence>
<keyword evidence="2" id="KW-1185">Reference proteome</keyword>
<organism evidence="1 2">
    <name type="scientific">Colletotrichum navitas</name>
    <dbReference type="NCBI Taxonomy" id="681940"/>
    <lineage>
        <taxon>Eukaryota</taxon>
        <taxon>Fungi</taxon>
        <taxon>Dikarya</taxon>
        <taxon>Ascomycota</taxon>
        <taxon>Pezizomycotina</taxon>
        <taxon>Sordariomycetes</taxon>
        <taxon>Hypocreomycetidae</taxon>
        <taxon>Glomerellales</taxon>
        <taxon>Glomerellaceae</taxon>
        <taxon>Colletotrichum</taxon>
        <taxon>Colletotrichum graminicola species complex</taxon>
    </lineage>
</organism>
<comment type="caution">
    <text evidence="1">The sequence shown here is derived from an EMBL/GenBank/DDBJ whole genome shotgun (WGS) entry which is preliminary data.</text>
</comment>
<proteinExistence type="predicted"/>
<dbReference type="AlphaFoldDB" id="A0AAD8VAB3"/>
<gene>
    <name evidence="1" type="ORF">LY79DRAFT_11121</name>
</gene>
<name>A0AAD8VAB3_9PEZI</name>
<dbReference type="EMBL" id="JAHLJV010000001">
    <property type="protein sequence ID" value="KAK1600212.1"/>
    <property type="molecule type" value="Genomic_DNA"/>
</dbReference>
<reference evidence="1" key="1">
    <citation type="submission" date="2021-06" db="EMBL/GenBank/DDBJ databases">
        <title>Comparative genomics, transcriptomics and evolutionary studies reveal genomic signatures of adaptation to plant cell wall in hemibiotrophic fungi.</title>
        <authorList>
            <consortium name="DOE Joint Genome Institute"/>
            <person name="Baroncelli R."/>
            <person name="Diaz J.F."/>
            <person name="Benocci T."/>
            <person name="Peng M."/>
            <person name="Battaglia E."/>
            <person name="Haridas S."/>
            <person name="Andreopoulos W."/>
            <person name="Labutti K."/>
            <person name="Pangilinan J."/>
            <person name="Floch G.L."/>
            <person name="Makela M.R."/>
            <person name="Henrissat B."/>
            <person name="Grigoriev I.V."/>
            <person name="Crouch J.A."/>
            <person name="De Vries R.P."/>
            <person name="Sukno S.A."/>
            <person name="Thon M.R."/>
        </authorList>
    </citation>
    <scope>NUCLEOTIDE SEQUENCE</scope>
    <source>
        <strain evidence="1">CBS 125086</strain>
    </source>
</reference>
<dbReference type="RefSeq" id="XP_060420708.1">
    <property type="nucleotide sequence ID" value="XM_060550695.1"/>
</dbReference>
<evidence type="ECO:0000313" key="2">
    <source>
        <dbReference type="Proteomes" id="UP001230504"/>
    </source>
</evidence>
<sequence length="163" mass="18311">MAQGLRRKMCGRESYNIQNSAVVHFKHVYPINPFMAHIIEILSGWVYSIHVFPSFCSQPYPTLKLNNHIIGPEVFNLGMAACSTQLCFVYWSVDRQVQVQVNASLNGRNHRQVIHHKAFPYGEGSLGPPDPCSCWTAGFFAVDTLSAWRRSISAPTPTMTAKN</sequence>
<accession>A0AAD8VAB3</accession>